<dbReference type="Proteomes" id="UP000275331">
    <property type="component" value="Unassembled WGS sequence"/>
</dbReference>
<dbReference type="InterPro" id="IPR050643">
    <property type="entry name" value="Periplasmic_pilus_chap"/>
</dbReference>
<dbReference type="Pfam" id="PF00345">
    <property type="entry name" value="PapD_N"/>
    <property type="match status" value="1"/>
</dbReference>
<dbReference type="InterPro" id="IPR016147">
    <property type="entry name" value="Pili_assmbl_chaperone_N"/>
</dbReference>
<proteinExistence type="inferred from homology"/>
<dbReference type="PANTHER" id="PTHR30251:SF1">
    <property type="entry name" value="FIMBRIAL CHAPARONE"/>
    <property type="match status" value="1"/>
</dbReference>
<comment type="similarity">
    <text evidence="2">Belongs to the periplasmic pilus chaperone family.</text>
</comment>
<keyword evidence="4" id="KW-0574">Periplasm</keyword>
<name>A0A3R9G6K8_9ENTR</name>
<dbReference type="PANTHER" id="PTHR30251">
    <property type="entry name" value="PILUS ASSEMBLY CHAPERONE"/>
    <property type="match status" value="1"/>
</dbReference>
<protein>
    <submittedName>
        <fullName evidence="9">Pili assembly chaperone</fullName>
    </submittedName>
</protein>
<dbReference type="EMBL" id="RHXB01000012">
    <property type="protein sequence ID" value="RSE23854.1"/>
    <property type="molecule type" value="Genomic_DNA"/>
</dbReference>
<keyword evidence="3 6" id="KW-0732">Signal</keyword>
<evidence type="ECO:0000256" key="5">
    <source>
        <dbReference type="ARBA" id="ARBA00023186"/>
    </source>
</evidence>
<dbReference type="InterPro" id="IPR008962">
    <property type="entry name" value="PapD-like_sf"/>
</dbReference>
<evidence type="ECO:0000256" key="1">
    <source>
        <dbReference type="ARBA" id="ARBA00004418"/>
    </source>
</evidence>
<dbReference type="SUPFAM" id="SSF49584">
    <property type="entry name" value="Periplasmic chaperone C-domain"/>
    <property type="match status" value="1"/>
</dbReference>
<dbReference type="RefSeq" id="WP_125294421.1">
    <property type="nucleotide sequence ID" value="NZ_JAPTZM010000001.1"/>
</dbReference>
<dbReference type="GO" id="GO:0071555">
    <property type="term" value="P:cell wall organization"/>
    <property type="evidence" value="ECO:0007669"/>
    <property type="project" value="InterPro"/>
</dbReference>
<evidence type="ECO:0000313" key="9">
    <source>
        <dbReference type="EMBL" id="RSE23854.1"/>
    </source>
</evidence>
<keyword evidence="5" id="KW-0143">Chaperone</keyword>
<dbReference type="InterPro" id="IPR013783">
    <property type="entry name" value="Ig-like_fold"/>
</dbReference>
<comment type="subcellular location">
    <subcellularLocation>
        <location evidence="1">Periplasm</location>
    </subcellularLocation>
</comment>
<dbReference type="InterPro" id="IPR016148">
    <property type="entry name" value="Pili_assmbl_chaperone_C"/>
</dbReference>
<sequence length="245" mass="26268">MRSSVLALLFFACASQAGVIIGGTRFVFAENKKSISVTLKNRSAQTWLISSKISSGSAWPGNDGAVRPVIPFSATPPLFALHGNSENIIRLVGSGAELAQDRETLFMLSIAAIPSGKAPPGSVQMAVRSNLKLFYRPADLPGDPARAYQALGWQRTARGLTVENNTPYFVTLFKLSINGEAIDNPGVVAPFSKRQTPWCQASSRCQLSWQSLNDYGRVMPAVVTSVYTTSQGVSSRVITSASPSR</sequence>
<feature type="domain" description="Pili assembly chaperone C-terminal" evidence="8">
    <location>
        <begin position="162"/>
        <end position="219"/>
    </location>
</feature>
<dbReference type="SUPFAM" id="SSF49354">
    <property type="entry name" value="PapD-like"/>
    <property type="match status" value="1"/>
</dbReference>
<dbReference type="Pfam" id="PF02753">
    <property type="entry name" value="PapD_C"/>
    <property type="match status" value="1"/>
</dbReference>
<organism evidence="9 10">
    <name type="scientific">Atlantibacter subterraneus</name>
    <dbReference type="NCBI Taxonomy" id="255519"/>
    <lineage>
        <taxon>Bacteria</taxon>
        <taxon>Pseudomonadati</taxon>
        <taxon>Pseudomonadota</taxon>
        <taxon>Gammaproteobacteria</taxon>
        <taxon>Enterobacterales</taxon>
        <taxon>Enterobacteriaceae</taxon>
        <taxon>Atlantibacter</taxon>
    </lineage>
</organism>
<evidence type="ECO:0000256" key="2">
    <source>
        <dbReference type="ARBA" id="ARBA00007399"/>
    </source>
</evidence>
<gene>
    <name evidence="9" type="ORF">EGT71_17080</name>
</gene>
<dbReference type="AlphaFoldDB" id="A0A3R9G6K8"/>
<reference evidence="9 10" key="1">
    <citation type="submission" date="2018-10" db="EMBL/GenBank/DDBJ databases">
        <title>Transmission dynamics of multidrug resistant bacteria on intensive care unit surfaces.</title>
        <authorList>
            <person name="D'Souza A.W."/>
            <person name="Potter R.F."/>
            <person name="Wallace M."/>
            <person name="Shupe A."/>
            <person name="Patel S."/>
            <person name="Sun S."/>
            <person name="Gul D."/>
            <person name="Kwon J.H."/>
            <person name="Andleeb S."/>
            <person name="Burnham C.-A.D."/>
            <person name="Dantas G."/>
        </authorList>
    </citation>
    <scope>NUCLEOTIDE SEQUENCE [LARGE SCALE GENOMIC DNA]</scope>
    <source>
        <strain evidence="9 10">AS_373</strain>
    </source>
</reference>
<dbReference type="GO" id="GO:0030288">
    <property type="term" value="C:outer membrane-bounded periplasmic space"/>
    <property type="evidence" value="ECO:0007669"/>
    <property type="project" value="InterPro"/>
</dbReference>
<feature type="domain" description="Pili assembly chaperone N-terminal" evidence="7">
    <location>
        <begin position="18"/>
        <end position="140"/>
    </location>
</feature>
<dbReference type="Gene3D" id="2.60.40.10">
    <property type="entry name" value="Immunoglobulins"/>
    <property type="match status" value="2"/>
</dbReference>
<evidence type="ECO:0000256" key="6">
    <source>
        <dbReference type="SAM" id="SignalP"/>
    </source>
</evidence>
<dbReference type="OrthoDB" id="6504604at2"/>
<feature type="signal peptide" evidence="6">
    <location>
        <begin position="1"/>
        <end position="17"/>
    </location>
</feature>
<evidence type="ECO:0000256" key="4">
    <source>
        <dbReference type="ARBA" id="ARBA00022764"/>
    </source>
</evidence>
<dbReference type="InterPro" id="IPR001829">
    <property type="entry name" value="Pili_assmbl_chaperone_bac"/>
</dbReference>
<dbReference type="PRINTS" id="PR00969">
    <property type="entry name" value="CHAPERONPILI"/>
</dbReference>
<evidence type="ECO:0000259" key="7">
    <source>
        <dbReference type="Pfam" id="PF00345"/>
    </source>
</evidence>
<evidence type="ECO:0000259" key="8">
    <source>
        <dbReference type="Pfam" id="PF02753"/>
    </source>
</evidence>
<accession>A0A3R9G6K8</accession>
<feature type="chain" id="PRO_5018642304" evidence="6">
    <location>
        <begin position="18"/>
        <end position="245"/>
    </location>
</feature>
<dbReference type="InterPro" id="IPR036316">
    <property type="entry name" value="Pili_assmbl_chap_C_dom_sf"/>
</dbReference>
<evidence type="ECO:0000256" key="3">
    <source>
        <dbReference type="ARBA" id="ARBA00022729"/>
    </source>
</evidence>
<comment type="caution">
    <text evidence="9">The sequence shown here is derived from an EMBL/GenBank/DDBJ whole genome shotgun (WGS) entry which is preliminary data.</text>
</comment>
<evidence type="ECO:0000313" key="10">
    <source>
        <dbReference type="Proteomes" id="UP000275331"/>
    </source>
</evidence>